<comment type="caution">
    <text evidence="10">The sequence shown here is derived from an EMBL/GenBank/DDBJ whole genome shotgun (WGS) entry which is preliminary data.</text>
</comment>
<evidence type="ECO:0000313" key="11">
    <source>
        <dbReference type="Proteomes" id="UP000290289"/>
    </source>
</evidence>
<dbReference type="GO" id="GO:0008270">
    <property type="term" value="F:zinc ion binding"/>
    <property type="evidence" value="ECO:0007669"/>
    <property type="project" value="UniProtKB-KW"/>
</dbReference>
<reference evidence="10 11" key="1">
    <citation type="submission" date="2018-10" db="EMBL/GenBank/DDBJ databases">
        <title>A high-quality apple genome assembly.</title>
        <authorList>
            <person name="Hu J."/>
        </authorList>
    </citation>
    <scope>NUCLEOTIDE SEQUENCE [LARGE SCALE GENOMIC DNA]</scope>
    <source>
        <strain evidence="11">cv. HFTH1</strain>
        <tissue evidence="10">Young leaf</tissue>
    </source>
</reference>
<accession>A0A498HV03</accession>
<dbReference type="PROSITE" id="PS50158">
    <property type="entry name" value="ZF_CCHC"/>
    <property type="match status" value="1"/>
</dbReference>
<feature type="region of interest" description="Disordered" evidence="7">
    <location>
        <begin position="502"/>
        <end position="537"/>
    </location>
</feature>
<name>A0A498HV03_MALDO</name>
<dbReference type="PANTHER" id="PTHR15439:SF11">
    <property type="entry name" value="E3 UBIQUITIN LIGASE PQT3-LIKE ISOFORM X1"/>
    <property type="match status" value="1"/>
</dbReference>
<dbReference type="SMART" id="SM01180">
    <property type="entry name" value="DWNN"/>
    <property type="match status" value="1"/>
</dbReference>
<dbReference type="PANTHER" id="PTHR15439">
    <property type="entry name" value="RETINOBLASTOMA-BINDING PROTEIN 6"/>
    <property type="match status" value="1"/>
</dbReference>
<dbReference type="GO" id="GO:0006397">
    <property type="term" value="P:mRNA processing"/>
    <property type="evidence" value="ECO:0007669"/>
    <property type="project" value="InterPro"/>
</dbReference>
<feature type="compositionally biased region" description="Basic and acidic residues" evidence="7">
    <location>
        <begin position="717"/>
        <end position="727"/>
    </location>
</feature>
<dbReference type="Pfam" id="PF00098">
    <property type="entry name" value="zf-CCHC"/>
    <property type="match status" value="1"/>
</dbReference>
<dbReference type="Proteomes" id="UP000290289">
    <property type="component" value="Chromosome 15"/>
</dbReference>
<evidence type="ECO:0000256" key="2">
    <source>
        <dbReference type="ARBA" id="ARBA00022723"/>
    </source>
</evidence>
<evidence type="ECO:0000256" key="5">
    <source>
        <dbReference type="ARBA" id="ARBA00023242"/>
    </source>
</evidence>
<dbReference type="SUPFAM" id="SSF57756">
    <property type="entry name" value="Retrovirus zinc finger-like domains"/>
    <property type="match status" value="1"/>
</dbReference>
<proteinExistence type="predicted"/>
<feature type="region of interest" description="Disordered" evidence="7">
    <location>
        <begin position="359"/>
        <end position="384"/>
    </location>
</feature>
<sequence length="839" mass="94081">MAVQFKFRSSVNFESVAIDGRASISVRDLKSKIIRHKNLNLCQDSELVFSDAVTGQEYNDESIQIPCGSSVVIKRVPAGSVHVNQPHFNSCQNLHSKDSVDAKSPAAPNAKTVDFDDFGVDLYPIPKEIVFSSDLDTDKDNFIYDYQPNTDNGIKRYSEPAMRRCLKLEASSISDAFPGVHVHSGVEQIILPTKSKPEEEDMNVERVGSATALDTQHANLSSELKCSLCNAFFKEAVMIPCCQHSISQVLREKTRCPKCLLTKCRVEDLLPNVSLRQAIEHFLESQNLITAPDNDCCQYAPDGESGIQAKDVSRGGNILQREAEAPHSPETGTGSNHLFAESAFNPPFQKDVKPAITKRRPPWVSSEGGDKSFSETGKHRKGERTCYRCGSPDHFIRDCPVASSPHPMLHAGNAIFPGAVPGYVPPYWNGAPSPHAMPFGNPYGNHARMAFGTNMVPPGPYAVPAYMPSMYNSFPSFGGYMRMGGVAPLPVTGEDWHLSRTESVDLHGRGKRRKVSNENLRREQSHDGEDDEDRDLNERHYYNGTEKIHDHRSRINREMSISYSEDGSTKGSQRQFRHHNHTDEDRLAVQGQQKSSRLVVDGQDQKQYHRTEGSSSELDDVPSSSGCHSEERQKHHHRSSRKHKDQREQCGSDSSQSHHRYTKDNNRNRIEHESKRHNQKYRSHSGYGIDQSGSSDKKLQKESSHSSRHSKLSGKSNVDERSHDRWKMVSGSDEDCGEDMLKPAKVGYLAFLPQEDAIVPNAIATQQSNAAILTDYCKIKKLQRKIFDMAMDNTMDNINHPNMKYPTNLVGPGSSGSCNKKWSQRLFRRVSQLFMDNQN</sequence>
<evidence type="ECO:0000259" key="8">
    <source>
        <dbReference type="PROSITE" id="PS50158"/>
    </source>
</evidence>
<feature type="compositionally biased region" description="Basic and acidic residues" evidence="7">
    <location>
        <begin position="662"/>
        <end position="676"/>
    </location>
</feature>
<evidence type="ECO:0000256" key="6">
    <source>
        <dbReference type="PROSITE-ProRule" id="PRU00047"/>
    </source>
</evidence>
<evidence type="ECO:0000256" key="4">
    <source>
        <dbReference type="ARBA" id="ARBA00022833"/>
    </source>
</evidence>
<evidence type="ECO:0008006" key="12">
    <source>
        <dbReference type="Google" id="ProtNLM"/>
    </source>
</evidence>
<feature type="compositionally biased region" description="Basic and acidic residues" evidence="7">
    <location>
        <begin position="695"/>
        <end position="705"/>
    </location>
</feature>
<dbReference type="InterPro" id="IPR014891">
    <property type="entry name" value="DWNN_domain"/>
</dbReference>
<dbReference type="InterPro" id="IPR001878">
    <property type="entry name" value="Znf_CCHC"/>
</dbReference>
<dbReference type="AlphaFoldDB" id="A0A498HV03"/>
<organism evidence="10 11">
    <name type="scientific">Malus domestica</name>
    <name type="common">Apple</name>
    <name type="synonym">Pyrus malus</name>
    <dbReference type="NCBI Taxonomy" id="3750"/>
    <lineage>
        <taxon>Eukaryota</taxon>
        <taxon>Viridiplantae</taxon>
        <taxon>Streptophyta</taxon>
        <taxon>Embryophyta</taxon>
        <taxon>Tracheophyta</taxon>
        <taxon>Spermatophyta</taxon>
        <taxon>Magnoliopsida</taxon>
        <taxon>eudicotyledons</taxon>
        <taxon>Gunneridae</taxon>
        <taxon>Pentapetalae</taxon>
        <taxon>rosids</taxon>
        <taxon>fabids</taxon>
        <taxon>Rosales</taxon>
        <taxon>Rosaceae</taxon>
        <taxon>Amygdaloideae</taxon>
        <taxon>Maleae</taxon>
        <taxon>Malus</taxon>
    </lineage>
</organism>
<feature type="compositionally biased region" description="Basic residues" evidence="7">
    <location>
        <begin position="634"/>
        <end position="644"/>
    </location>
</feature>
<evidence type="ECO:0000256" key="7">
    <source>
        <dbReference type="SAM" id="MobiDB-lite"/>
    </source>
</evidence>
<dbReference type="GO" id="GO:0016567">
    <property type="term" value="P:protein ubiquitination"/>
    <property type="evidence" value="ECO:0007669"/>
    <property type="project" value="InterPro"/>
</dbReference>
<feature type="compositionally biased region" description="Polar residues" evidence="7">
    <location>
        <begin position="563"/>
        <end position="574"/>
    </location>
</feature>
<keyword evidence="4" id="KW-0862">Zinc</keyword>
<keyword evidence="2" id="KW-0479">Metal-binding</keyword>
<evidence type="ECO:0000256" key="3">
    <source>
        <dbReference type="ARBA" id="ARBA00022771"/>
    </source>
</evidence>
<dbReference type="STRING" id="3750.A0A498HV03"/>
<keyword evidence="11" id="KW-1185">Reference proteome</keyword>
<comment type="subcellular location">
    <subcellularLocation>
        <location evidence="1">Nucleus</location>
    </subcellularLocation>
</comment>
<feature type="compositionally biased region" description="Basic and acidic residues" evidence="7">
    <location>
        <begin position="515"/>
        <end position="527"/>
    </location>
</feature>
<dbReference type="Pfam" id="PF08783">
    <property type="entry name" value="DWNN"/>
    <property type="match status" value="1"/>
</dbReference>
<dbReference type="EMBL" id="RDQH01000341">
    <property type="protein sequence ID" value="RXH73011.1"/>
    <property type="molecule type" value="Genomic_DNA"/>
</dbReference>
<dbReference type="GO" id="GO:0006511">
    <property type="term" value="P:ubiquitin-dependent protein catabolic process"/>
    <property type="evidence" value="ECO:0007669"/>
    <property type="project" value="TreeGrafter"/>
</dbReference>
<feature type="compositionally biased region" description="Basic and acidic residues" evidence="7">
    <location>
        <begin position="603"/>
        <end position="612"/>
    </location>
</feature>
<dbReference type="InterPro" id="IPR036875">
    <property type="entry name" value="Znf_CCHC_sf"/>
</dbReference>
<dbReference type="GO" id="GO:0003676">
    <property type="term" value="F:nucleic acid binding"/>
    <property type="evidence" value="ECO:0007669"/>
    <property type="project" value="InterPro"/>
</dbReference>
<dbReference type="GO" id="GO:0005634">
    <property type="term" value="C:nucleus"/>
    <property type="evidence" value="ECO:0007669"/>
    <property type="project" value="UniProtKB-SubCell"/>
</dbReference>
<dbReference type="InterPro" id="IPR013083">
    <property type="entry name" value="Znf_RING/FYVE/PHD"/>
</dbReference>
<dbReference type="SUPFAM" id="SSF57850">
    <property type="entry name" value="RING/U-box"/>
    <property type="match status" value="1"/>
</dbReference>
<feature type="region of interest" description="Disordered" evidence="7">
    <location>
        <begin position="563"/>
        <end position="734"/>
    </location>
</feature>
<dbReference type="Gene3D" id="3.10.20.90">
    <property type="entry name" value="Phosphatidylinositol 3-kinase Catalytic Subunit, Chain A, domain 1"/>
    <property type="match status" value="1"/>
</dbReference>
<feature type="domain" description="CCHC-type" evidence="8">
    <location>
        <begin position="386"/>
        <end position="400"/>
    </location>
</feature>
<dbReference type="InterPro" id="IPR033489">
    <property type="entry name" value="RBBP6"/>
</dbReference>
<evidence type="ECO:0000259" key="9">
    <source>
        <dbReference type="PROSITE" id="PS51282"/>
    </source>
</evidence>
<evidence type="ECO:0000256" key="1">
    <source>
        <dbReference type="ARBA" id="ARBA00004123"/>
    </source>
</evidence>
<dbReference type="GO" id="GO:0061630">
    <property type="term" value="F:ubiquitin protein ligase activity"/>
    <property type="evidence" value="ECO:0007669"/>
    <property type="project" value="InterPro"/>
</dbReference>
<dbReference type="Gene3D" id="4.10.60.10">
    <property type="entry name" value="Zinc finger, CCHC-type"/>
    <property type="match status" value="1"/>
</dbReference>
<keyword evidence="3 6" id="KW-0863">Zinc-finger</keyword>
<feature type="domain" description="DWNN" evidence="9">
    <location>
        <begin position="3"/>
        <end position="77"/>
    </location>
</feature>
<feature type="compositionally biased region" description="Basic and acidic residues" evidence="7">
    <location>
        <begin position="368"/>
        <end position="377"/>
    </location>
</feature>
<protein>
    <recommendedName>
        <fullName evidence="12">DWNN domain-containing protein</fullName>
    </recommendedName>
</protein>
<dbReference type="Gene3D" id="3.30.40.10">
    <property type="entry name" value="Zinc/RING finger domain, C3HC4 (zinc finger)"/>
    <property type="match status" value="1"/>
</dbReference>
<evidence type="ECO:0000313" key="10">
    <source>
        <dbReference type="EMBL" id="RXH73011.1"/>
    </source>
</evidence>
<dbReference type="PROSITE" id="PS51282">
    <property type="entry name" value="DWNN"/>
    <property type="match status" value="1"/>
</dbReference>
<dbReference type="SMART" id="SM00343">
    <property type="entry name" value="ZnF_C2HC"/>
    <property type="match status" value="1"/>
</dbReference>
<gene>
    <name evidence="10" type="ORF">DVH24_012695</name>
</gene>
<keyword evidence="5" id="KW-0539">Nucleus</keyword>